<dbReference type="RefSeq" id="WP_070979091.1">
    <property type="nucleotide sequence ID" value="NZ_CP017707.1"/>
</dbReference>
<protein>
    <submittedName>
        <fullName evidence="2">Phytoene desaturase</fullName>
    </submittedName>
</protein>
<evidence type="ECO:0000259" key="1">
    <source>
        <dbReference type="Pfam" id="PF01593"/>
    </source>
</evidence>
<evidence type="ECO:0000313" key="3">
    <source>
        <dbReference type="Proteomes" id="UP000178776"/>
    </source>
</evidence>
<proteinExistence type="predicted"/>
<accession>A0A1D9LE26</accession>
<feature type="domain" description="Amine oxidase" evidence="1">
    <location>
        <begin position="13"/>
        <end position="415"/>
    </location>
</feature>
<sequence length="423" mass="45685">MKPRVAVVGAGWAGLAAAVELAGHADVTVYEAGREPGGRARCIGRAEDRFDNGQHILLGAYAECLRLMRTVGADPDRLLLRQPLQWRREGGLSLDCPRLPAPLHLAAGLLAARGLGWRDKWLLARALDGLRRGGYRLARDCSVAEWLAEQGQSRRLRDDFWRPMVLSALNTPPERASMRVLAATLRDSLGARRADSDLLLPAAGLSALFPDPAWRWLAEKGADLRAGCRARRIAPLQDGPQVDDERYDAVISAVAPYHAAELLDDPKLRVALEAYRYWPIATVYLSFDVSPRLPAPMMGVSGGGMDWLFDREALAGEAGLVAAVLSAPTALPDAEELVARALADARRLAPHLPEPARSRVIVEKRATFASEVGLERPTARTAQRGIYLAGDWAHPDYPATLEGAARSGVAAAAAALQDLGIEP</sequence>
<dbReference type="SUPFAM" id="SSF51905">
    <property type="entry name" value="FAD/NAD(P)-binding domain"/>
    <property type="match status" value="1"/>
</dbReference>
<dbReference type="Gene3D" id="3.50.50.60">
    <property type="entry name" value="FAD/NAD(P)-binding domain"/>
    <property type="match status" value="1"/>
</dbReference>
<dbReference type="GeneID" id="68840674"/>
<dbReference type="InterPro" id="IPR036188">
    <property type="entry name" value="FAD/NAD-bd_sf"/>
</dbReference>
<reference evidence="2 3" key="1">
    <citation type="submission" date="2016-10" db="EMBL/GenBank/DDBJ databases">
        <title>Chromobacterium muskegensis sp. nov., an insecticidal bacterium isolated from Sphagnum bogs.</title>
        <authorList>
            <person name="Sparks M.E."/>
            <person name="Blackburn M.B."/>
            <person name="Gundersen-Rindal D.E."/>
            <person name="Mitchell A."/>
            <person name="Farrar R."/>
            <person name="Kuhar D."/>
        </authorList>
    </citation>
    <scope>NUCLEOTIDE SEQUENCE [LARGE SCALE GENOMIC DNA]</scope>
    <source>
        <strain evidence="2 3">21-1</strain>
    </source>
</reference>
<dbReference type="Pfam" id="PF01593">
    <property type="entry name" value="Amino_oxidase"/>
    <property type="match status" value="1"/>
</dbReference>
<dbReference type="AlphaFoldDB" id="A0A1D9LE26"/>
<dbReference type="PRINTS" id="PR00420">
    <property type="entry name" value="RNGMNOXGNASE"/>
</dbReference>
<dbReference type="STRING" id="1108595.BKX93_05580"/>
<evidence type="ECO:0000313" key="2">
    <source>
        <dbReference type="EMBL" id="AOZ49521.1"/>
    </source>
</evidence>
<dbReference type="Proteomes" id="UP000178776">
    <property type="component" value="Chromosome"/>
</dbReference>
<dbReference type="PANTHER" id="PTHR42923:SF47">
    <property type="entry name" value="BLR3003 PROTEIN"/>
    <property type="match status" value="1"/>
</dbReference>
<dbReference type="InterPro" id="IPR050464">
    <property type="entry name" value="Zeta_carotene_desat/Oxidored"/>
</dbReference>
<gene>
    <name evidence="2" type="ORF">BKX93_05580</name>
</gene>
<dbReference type="InterPro" id="IPR017830">
    <property type="entry name" value="SQase_HpnE"/>
</dbReference>
<dbReference type="InterPro" id="IPR002937">
    <property type="entry name" value="Amino_oxidase"/>
</dbReference>
<dbReference type="GO" id="GO:0016491">
    <property type="term" value="F:oxidoreductase activity"/>
    <property type="evidence" value="ECO:0007669"/>
    <property type="project" value="InterPro"/>
</dbReference>
<dbReference type="PANTHER" id="PTHR42923">
    <property type="entry name" value="PROTOPORPHYRINOGEN OXIDASE"/>
    <property type="match status" value="1"/>
</dbReference>
<dbReference type="KEGG" id="cvc:BKX93_05580"/>
<dbReference type="NCBIfam" id="TIGR03467">
    <property type="entry name" value="HpnE"/>
    <property type="match status" value="1"/>
</dbReference>
<dbReference type="EMBL" id="CP017707">
    <property type="protein sequence ID" value="AOZ49521.1"/>
    <property type="molecule type" value="Genomic_DNA"/>
</dbReference>
<name>A0A1D9LE26_9NEIS</name>
<organism evidence="2 3">
    <name type="scientific">Chromobacterium vaccinii</name>
    <dbReference type="NCBI Taxonomy" id="1108595"/>
    <lineage>
        <taxon>Bacteria</taxon>
        <taxon>Pseudomonadati</taxon>
        <taxon>Pseudomonadota</taxon>
        <taxon>Betaproteobacteria</taxon>
        <taxon>Neisseriales</taxon>
        <taxon>Chromobacteriaceae</taxon>
        <taxon>Chromobacterium</taxon>
    </lineage>
</organism>